<reference evidence="3 4" key="1">
    <citation type="submission" date="2018-08" db="EMBL/GenBank/DDBJ databases">
        <title>Aphanomyces genome sequencing and annotation.</title>
        <authorList>
            <person name="Minardi D."/>
            <person name="Oidtmann B."/>
            <person name="Van Der Giezen M."/>
            <person name="Studholme D.J."/>
        </authorList>
    </citation>
    <scope>NUCLEOTIDE SEQUENCE [LARGE SCALE GENOMIC DNA]</scope>
    <source>
        <strain evidence="3 4">NJM0002</strain>
    </source>
</reference>
<dbReference type="VEuPathDB" id="FungiDB:H310_15381"/>
<name>A0A418B0R1_9STRA</name>
<accession>A0A418B0R1</accession>
<comment type="caution">
    <text evidence="3">The sequence shown here is derived from an EMBL/GenBank/DDBJ whole genome shotgun (WGS) entry which is preliminary data.</text>
</comment>
<dbReference type="InterPro" id="IPR000477">
    <property type="entry name" value="RT_dom"/>
</dbReference>
<evidence type="ECO:0000313" key="3">
    <source>
        <dbReference type="EMBL" id="RHY31560.1"/>
    </source>
</evidence>
<sequence length="464" mass="51954">MRCRELANAEIDASVAAIEDNSPTSRMFAAVKDVARRTSTKIRLKDDNNRTILNEKEALRHFQEQIFDNNRWTSPRTCKAKPLDTPITAYELTVAFKRLHGNRAHGPDGVPGELVNATANVYASPLADLINAGFAQGEPLDLGAGTLICLPKLNKPRGLCTSFGVLRDILEDDEVRLVAMFLSSTSLTLRLNGLTHEPFVTNTGTPQGDALSPALFTVYLVAALREVAAAVGPTFNLLGINIAYADDADFICPSQEVMTKITAKAVPRRKSLAKTAFSQKWKIWMRRELVSESNRARLYKVYVLPVLLYNCGTWALTPTQLDGLEAFHRRQLRLLLGIFYPHRILAARHRWRLFGHVLRAPQTPQHQTKTTLPVVLHRDLQCVGRSLLTTEDLDVIRTTAQDRGVWKCLTDKITTTSLDRRSPPTTADTDMNVDDAGHRDSKNPRRLWQVRIDALTEKFAAMRL</sequence>
<protein>
    <recommendedName>
        <fullName evidence="2">Reverse transcriptase domain-containing protein</fullName>
    </recommendedName>
</protein>
<dbReference type="EMBL" id="QUSY01000205">
    <property type="protein sequence ID" value="RHY31560.1"/>
    <property type="molecule type" value="Genomic_DNA"/>
</dbReference>
<organism evidence="3 4">
    <name type="scientific">Aphanomyces invadans</name>
    <dbReference type="NCBI Taxonomy" id="157072"/>
    <lineage>
        <taxon>Eukaryota</taxon>
        <taxon>Sar</taxon>
        <taxon>Stramenopiles</taxon>
        <taxon>Oomycota</taxon>
        <taxon>Saprolegniomycetes</taxon>
        <taxon>Saprolegniales</taxon>
        <taxon>Verrucalvaceae</taxon>
        <taxon>Aphanomyces</taxon>
    </lineage>
</organism>
<dbReference type="SUPFAM" id="SSF56672">
    <property type="entry name" value="DNA/RNA polymerases"/>
    <property type="match status" value="1"/>
</dbReference>
<dbReference type="InterPro" id="IPR043502">
    <property type="entry name" value="DNA/RNA_pol_sf"/>
</dbReference>
<feature type="compositionally biased region" description="Polar residues" evidence="1">
    <location>
        <begin position="417"/>
        <end position="429"/>
    </location>
</feature>
<proteinExistence type="predicted"/>
<dbReference type="PANTHER" id="PTHR47027">
    <property type="entry name" value="REVERSE TRANSCRIPTASE DOMAIN-CONTAINING PROTEIN"/>
    <property type="match status" value="1"/>
</dbReference>
<dbReference type="AlphaFoldDB" id="A0A418B0R1"/>
<feature type="domain" description="Reverse transcriptase" evidence="2">
    <location>
        <begin position="187"/>
        <end position="267"/>
    </location>
</feature>
<keyword evidence="4" id="KW-1185">Reference proteome</keyword>
<evidence type="ECO:0000313" key="4">
    <source>
        <dbReference type="Proteomes" id="UP000285060"/>
    </source>
</evidence>
<dbReference type="Proteomes" id="UP000285060">
    <property type="component" value="Unassembled WGS sequence"/>
</dbReference>
<dbReference type="Pfam" id="PF00078">
    <property type="entry name" value="RVT_1"/>
    <property type="match status" value="1"/>
</dbReference>
<evidence type="ECO:0000256" key="1">
    <source>
        <dbReference type="SAM" id="MobiDB-lite"/>
    </source>
</evidence>
<gene>
    <name evidence="3" type="ORF">DYB32_003387</name>
</gene>
<feature type="region of interest" description="Disordered" evidence="1">
    <location>
        <begin position="417"/>
        <end position="442"/>
    </location>
</feature>
<dbReference type="PANTHER" id="PTHR47027:SF20">
    <property type="entry name" value="REVERSE TRANSCRIPTASE-LIKE PROTEIN WITH RNA-DIRECTED DNA POLYMERASE DOMAIN"/>
    <property type="match status" value="1"/>
</dbReference>
<evidence type="ECO:0000259" key="2">
    <source>
        <dbReference type="Pfam" id="PF00078"/>
    </source>
</evidence>